<gene>
    <name evidence="2" type="ORF">Cpir12675_006030</name>
</gene>
<dbReference type="EMBL" id="JAWDJO010000243">
    <property type="protein sequence ID" value="KAL1888803.1"/>
    <property type="molecule type" value="Genomic_DNA"/>
</dbReference>
<reference evidence="2 3" key="1">
    <citation type="journal article" date="2024" name="IMA Fungus">
        <title>IMA Genome - F19 : A genome assembly and annotation guide to empower mycologists, including annotated draft genome sequences of Ceratocystis pirilliformis, Diaporthe australafricana, Fusarium ophioides, Paecilomyces lecythidis, and Sporothrix stenoceras.</title>
        <authorList>
            <person name="Aylward J."/>
            <person name="Wilson A.M."/>
            <person name="Visagie C.M."/>
            <person name="Spraker J."/>
            <person name="Barnes I."/>
            <person name="Buitendag C."/>
            <person name="Ceriani C."/>
            <person name="Del Mar Angel L."/>
            <person name="du Plessis D."/>
            <person name="Fuchs T."/>
            <person name="Gasser K."/>
            <person name="Kramer D."/>
            <person name="Li W."/>
            <person name="Munsamy K."/>
            <person name="Piso A."/>
            <person name="Price J.L."/>
            <person name="Sonnekus B."/>
            <person name="Thomas C."/>
            <person name="van der Nest A."/>
            <person name="van Dijk A."/>
            <person name="van Heerden A."/>
            <person name="van Vuuren N."/>
            <person name="Yilmaz N."/>
            <person name="Duong T.A."/>
            <person name="van der Merwe N.A."/>
            <person name="Wingfield M.J."/>
            <person name="Wingfield B.D."/>
        </authorList>
    </citation>
    <scope>NUCLEOTIDE SEQUENCE [LARGE SCALE GENOMIC DNA]</scope>
    <source>
        <strain evidence="2 3">CMW 12675</strain>
    </source>
</reference>
<keyword evidence="3" id="KW-1185">Reference proteome</keyword>
<protein>
    <recommendedName>
        <fullName evidence="1">Protein kinase domain-containing protein</fullName>
    </recommendedName>
</protein>
<dbReference type="Proteomes" id="UP001583280">
    <property type="component" value="Unassembled WGS sequence"/>
</dbReference>
<dbReference type="PROSITE" id="PS50011">
    <property type="entry name" value="PROTEIN_KINASE_DOM"/>
    <property type="match status" value="1"/>
</dbReference>
<dbReference type="SUPFAM" id="SSF56112">
    <property type="entry name" value="Protein kinase-like (PK-like)"/>
    <property type="match status" value="1"/>
</dbReference>
<comment type="caution">
    <text evidence="2">The sequence shown here is derived from an EMBL/GenBank/DDBJ whole genome shotgun (WGS) entry which is preliminary data.</text>
</comment>
<organism evidence="2 3">
    <name type="scientific">Ceratocystis pirilliformis</name>
    <dbReference type="NCBI Taxonomy" id="259994"/>
    <lineage>
        <taxon>Eukaryota</taxon>
        <taxon>Fungi</taxon>
        <taxon>Dikarya</taxon>
        <taxon>Ascomycota</taxon>
        <taxon>Pezizomycotina</taxon>
        <taxon>Sordariomycetes</taxon>
        <taxon>Hypocreomycetidae</taxon>
        <taxon>Microascales</taxon>
        <taxon>Ceratocystidaceae</taxon>
        <taxon>Ceratocystis</taxon>
    </lineage>
</organism>
<evidence type="ECO:0000259" key="1">
    <source>
        <dbReference type="PROSITE" id="PS50011"/>
    </source>
</evidence>
<proteinExistence type="predicted"/>
<evidence type="ECO:0000313" key="2">
    <source>
        <dbReference type="EMBL" id="KAL1888803.1"/>
    </source>
</evidence>
<accession>A0ABR3YKF4</accession>
<dbReference type="Gene3D" id="1.10.510.10">
    <property type="entry name" value="Transferase(Phosphotransferase) domain 1"/>
    <property type="match status" value="1"/>
</dbReference>
<dbReference type="InterPro" id="IPR000719">
    <property type="entry name" value="Prot_kinase_dom"/>
</dbReference>
<feature type="domain" description="Protein kinase" evidence="1">
    <location>
        <begin position="1"/>
        <end position="199"/>
    </location>
</feature>
<sequence length="199" mass="22157">MDQECPDFLHPGSKHIDRQQLLDLVRDQLVVDIGDGADCIPLYISGARGSLFKVRLSCHGYTLVAKGVQKANVALLCHEKDIYDHVHDLQGSIVPICLGMVDLIGPYYHDSGIFTHFLPMSYAGQSASEYVREDKEGAISEIVPAFAALHKQQVLHRDAKLRNIVYDVRTGEYMIVDLERAKLNPCQSSRALSGNSFFV</sequence>
<dbReference type="InterPro" id="IPR011009">
    <property type="entry name" value="Kinase-like_dom_sf"/>
</dbReference>
<evidence type="ECO:0000313" key="3">
    <source>
        <dbReference type="Proteomes" id="UP001583280"/>
    </source>
</evidence>
<name>A0ABR3YKF4_9PEZI</name>